<evidence type="ECO:0000256" key="1">
    <source>
        <dbReference type="SAM" id="Phobius"/>
    </source>
</evidence>
<keyword evidence="3" id="KW-1185">Reference proteome</keyword>
<feature type="transmembrane region" description="Helical" evidence="1">
    <location>
        <begin position="27"/>
        <end position="51"/>
    </location>
</feature>
<evidence type="ECO:0000313" key="3">
    <source>
        <dbReference type="Proteomes" id="UP000326545"/>
    </source>
</evidence>
<reference evidence="2 3" key="1">
    <citation type="submission" date="2019-07" db="EMBL/GenBank/DDBJ databases">
        <title>Complete genome sequence of bacteriophages infecting Erwinia pyrifoliae.</title>
        <authorList>
            <person name="Kim S.G."/>
            <person name="Park S.C."/>
        </authorList>
    </citation>
    <scope>NUCLEOTIDE SEQUENCE [LARGE SCALE GENOMIC DNA]</scope>
</reference>
<keyword evidence="1" id="KW-0472">Membrane</keyword>
<gene>
    <name evidence="2" type="ORF">pEpSNUABM01_123</name>
</gene>
<proteinExistence type="predicted"/>
<accession>A0A5J6DAN8</accession>
<dbReference type="EMBL" id="MN184887">
    <property type="protein sequence ID" value="QEQ94949.1"/>
    <property type="molecule type" value="Genomic_DNA"/>
</dbReference>
<sequence>MALYSLFSLLCLAFVFCIWSKDGLLNLAIKMIFLGMTIWGAIVFANIYHLVG</sequence>
<keyword evidence="1" id="KW-1133">Transmembrane helix</keyword>
<protein>
    <submittedName>
        <fullName evidence="2">Uncharacterized protein</fullName>
    </submittedName>
</protein>
<evidence type="ECO:0000313" key="2">
    <source>
        <dbReference type="EMBL" id="QEQ94949.1"/>
    </source>
</evidence>
<keyword evidence="1" id="KW-0812">Transmembrane</keyword>
<dbReference type="Proteomes" id="UP000326545">
    <property type="component" value="Segment"/>
</dbReference>
<organism evidence="2 3">
    <name type="scientific">Erwinia phage pEp_SNUABM_01</name>
    <dbReference type="NCBI Taxonomy" id="2601643"/>
    <lineage>
        <taxon>Viruses</taxon>
        <taxon>Duplodnaviria</taxon>
        <taxon>Heunggongvirae</taxon>
        <taxon>Uroviricota</taxon>
        <taxon>Caudoviricetes</taxon>
        <taxon>Vequintavirinae</taxon>
        <taxon>Henunavirus</taxon>
        <taxon>Henunavirus SNUABM01</taxon>
    </lineage>
</organism>
<name>A0A5J6DAN8_9CAUD</name>